<sequence length="368" mass="41723">MRNVVIYLTLLLCLLASKMLAQDTFEKQAKNIALKIENITNEQKAALKIEVEEVNFQLEKGKLTIEEANAKKQQLAQARATIIENKVAVAQQELRDLVQQKVDGKINSQAEDGNGAEGTMINIIGGSNDSIGKNKTEINLTSMKVYNGQNDKENRQSKRTTSQVVFAAGLNNLVTDKSVENSDFRYFGSHFYELGVTYNSRILKDANLLHAKYGLSVMYNNLRATDNRSFVVNGNQTNLEVNSIHQEDSRFRTVSLVIPVHLEIDFSKSKERDGKTYFKTHDNFRVGFGGYFGTNLKSKQIIKYEDGDYKSKERVKGDFNAEKIIYGLSSYIGYKATSLYFKYDLNRLFSDNELKQNNVSLGVRFDFN</sequence>
<dbReference type="OrthoDB" id="1466811at2"/>
<feature type="signal peptide" evidence="2">
    <location>
        <begin position="1"/>
        <end position="21"/>
    </location>
</feature>
<proteinExistence type="predicted"/>
<comment type="caution">
    <text evidence="3">The sequence shown here is derived from an EMBL/GenBank/DDBJ whole genome shotgun (WGS) entry which is preliminary data.</text>
</comment>
<dbReference type="RefSeq" id="WP_007137652.1">
    <property type="nucleotide sequence ID" value="NZ_AHKF01000016.1"/>
</dbReference>
<dbReference type="AlphaFoldDB" id="H7FQV2"/>
<reference evidence="3 4" key="1">
    <citation type="journal article" date="2014" name="Acta Crystallogr. D">
        <title>Structure-based characterization and antifreeze properties of a hyperactive ice-binding protein from the Antarctic bacterium Flavobacterium frigoris PS1.</title>
        <authorList>
            <person name="Do H."/>
            <person name="Kim S.J."/>
            <person name="Kim H.J."/>
            <person name="Lee J.H."/>
        </authorList>
    </citation>
    <scope>NUCLEOTIDE SEQUENCE [LARGE SCALE GENOMIC DNA]</scope>
    <source>
        <strain evidence="3 4">PS1</strain>
    </source>
</reference>
<evidence type="ECO:0000313" key="4">
    <source>
        <dbReference type="Proteomes" id="UP000005566"/>
    </source>
</evidence>
<evidence type="ECO:0000256" key="2">
    <source>
        <dbReference type="SAM" id="SignalP"/>
    </source>
</evidence>
<evidence type="ECO:0000256" key="1">
    <source>
        <dbReference type="SAM" id="Coils"/>
    </source>
</evidence>
<keyword evidence="1" id="KW-0175">Coiled coil</keyword>
<name>H7FQV2_FLAFP</name>
<evidence type="ECO:0000313" key="3">
    <source>
        <dbReference type="EMBL" id="EIA09089.1"/>
    </source>
</evidence>
<protein>
    <recommendedName>
        <fullName evidence="5">Outer membrane protein beta-barrel domain-containing protein</fullName>
    </recommendedName>
</protein>
<dbReference type="Proteomes" id="UP000005566">
    <property type="component" value="Unassembled WGS sequence"/>
</dbReference>
<keyword evidence="4" id="KW-1185">Reference proteome</keyword>
<dbReference type="PATRIC" id="fig|1086011.3.peg.1445"/>
<feature type="chain" id="PRO_5003609613" description="Outer membrane protein beta-barrel domain-containing protein" evidence="2">
    <location>
        <begin position="22"/>
        <end position="368"/>
    </location>
</feature>
<keyword evidence="2" id="KW-0732">Signal</keyword>
<feature type="coiled-coil region" evidence="1">
    <location>
        <begin position="58"/>
        <end position="100"/>
    </location>
</feature>
<gene>
    <name evidence="3" type="ORF">HJ01_01475</name>
</gene>
<dbReference type="eggNOG" id="COG0086">
    <property type="taxonomic scope" value="Bacteria"/>
</dbReference>
<dbReference type="STRING" id="1086011.HJ01_01475"/>
<evidence type="ECO:0008006" key="5">
    <source>
        <dbReference type="Google" id="ProtNLM"/>
    </source>
</evidence>
<accession>H7FQV2</accession>
<dbReference type="EMBL" id="AHKF01000016">
    <property type="protein sequence ID" value="EIA09089.1"/>
    <property type="molecule type" value="Genomic_DNA"/>
</dbReference>
<organism evidence="3 4">
    <name type="scientific">Flavobacterium frigoris (strain PS1)</name>
    <dbReference type="NCBI Taxonomy" id="1086011"/>
    <lineage>
        <taxon>Bacteria</taxon>
        <taxon>Pseudomonadati</taxon>
        <taxon>Bacteroidota</taxon>
        <taxon>Flavobacteriia</taxon>
        <taxon>Flavobacteriales</taxon>
        <taxon>Flavobacteriaceae</taxon>
        <taxon>Flavobacterium</taxon>
    </lineage>
</organism>